<reference evidence="1 2" key="1">
    <citation type="submission" date="2018-11" db="EMBL/GenBank/DDBJ databases">
        <title>Genome squencing of methanotrophic bacteria isolated from alkaline groundwater in Korea.</title>
        <authorList>
            <person name="Nguyen L.N."/>
        </authorList>
    </citation>
    <scope>NUCLEOTIDE SEQUENCE [LARGE SCALE GENOMIC DNA]</scope>
    <source>
        <strain evidence="1 2">GW6</strain>
    </source>
</reference>
<protein>
    <submittedName>
        <fullName evidence="1">Uncharacterized protein</fullName>
    </submittedName>
</protein>
<dbReference type="KEGG" id="mros:EHO51_06945"/>
<sequence length="164" mass="17032">MANKSDFTADEWKKLLESPLLAGFAVSAGDPSGFIGTLQEGFASAKALAAAKSDPNADALIKAVVEDLLTPDGRTAARDGVKGVVDGAKVEEFKDRALVELRRTASILDSKAPNESKAFKDWLNHIANLVAEAGVEGGFLGFGGVKVTDAERATLAEISTALSA</sequence>
<proteinExistence type="predicted"/>
<dbReference type="RefSeq" id="WP_124738286.1">
    <property type="nucleotide sequence ID" value="NZ_CP034086.1"/>
</dbReference>
<organism evidence="1 2">
    <name type="scientific">Methylocystis rosea</name>
    <dbReference type="NCBI Taxonomy" id="173366"/>
    <lineage>
        <taxon>Bacteria</taxon>
        <taxon>Pseudomonadati</taxon>
        <taxon>Pseudomonadota</taxon>
        <taxon>Alphaproteobacteria</taxon>
        <taxon>Hyphomicrobiales</taxon>
        <taxon>Methylocystaceae</taxon>
        <taxon>Methylocystis</taxon>
    </lineage>
</organism>
<dbReference type="AlphaFoldDB" id="A0A3G8M5W6"/>
<evidence type="ECO:0000313" key="2">
    <source>
        <dbReference type="Proteomes" id="UP000273982"/>
    </source>
</evidence>
<dbReference type="Proteomes" id="UP000273982">
    <property type="component" value="Chromosome"/>
</dbReference>
<dbReference type="EMBL" id="CP034086">
    <property type="protein sequence ID" value="AZG76490.1"/>
    <property type="molecule type" value="Genomic_DNA"/>
</dbReference>
<accession>A0A3G8M5W6</accession>
<evidence type="ECO:0000313" key="1">
    <source>
        <dbReference type="EMBL" id="AZG76490.1"/>
    </source>
</evidence>
<gene>
    <name evidence="1" type="ORF">EHO51_06945</name>
</gene>
<name>A0A3G8M5W6_9HYPH</name>